<evidence type="ECO:0000313" key="5">
    <source>
        <dbReference type="EMBL" id="NDV00912.1"/>
    </source>
</evidence>
<dbReference type="Proteomes" id="UP000474757">
    <property type="component" value="Unassembled WGS sequence"/>
</dbReference>
<evidence type="ECO:0000313" key="6">
    <source>
        <dbReference type="Proteomes" id="UP000474757"/>
    </source>
</evidence>
<reference evidence="5 6" key="1">
    <citation type="submission" date="2020-02" db="EMBL/GenBank/DDBJ databases">
        <title>Pseudoroseicyclus tamarix, sp. nov., isolated from offshore sediment of a Tamarix chinensis forest.</title>
        <authorList>
            <person name="Gai Y."/>
        </authorList>
    </citation>
    <scope>NUCLEOTIDE SEQUENCE [LARGE SCALE GENOMIC DNA]</scope>
    <source>
        <strain evidence="5 6">CLL3-39</strain>
    </source>
</reference>
<dbReference type="GO" id="GO:0009055">
    <property type="term" value="F:electron transfer activity"/>
    <property type="evidence" value="ECO:0007669"/>
    <property type="project" value="InterPro"/>
</dbReference>
<evidence type="ECO:0000259" key="4">
    <source>
        <dbReference type="Pfam" id="PF00127"/>
    </source>
</evidence>
<dbReference type="InterPro" id="IPR008972">
    <property type="entry name" value="Cupredoxin"/>
</dbReference>
<evidence type="ECO:0000256" key="1">
    <source>
        <dbReference type="ARBA" id="ARBA00022723"/>
    </source>
</evidence>
<keyword evidence="3" id="KW-0732">Signal</keyword>
<feature type="signal peptide" evidence="3">
    <location>
        <begin position="1"/>
        <end position="19"/>
    </location>
</feature>
<proteinExistence type="predicted"/>
<dbReference type="RefSeq" id="WP_163891894.1">
    <property type="nucleotide sequence ID" value="NZ_JAAFYS010000002.1"/>
</dbReference>
<dbReference type="Gene3D" id="2.60.40.420">
    <property type="entry name" value="Cupredoxins - blue copper proteins"/>
    <property type="match status" value="1"/>
</dbReference>
<gene>
    <name evidence="5" type="ORF">GZA08_08010</name>
</gene>
<feature type="chain" id="PRO_5025693973" evidence="3">
    <location>
        <begin position="20"/>
        <end position="156"/>
    </location>
</feature>
<dbReference type="GO" id="GO:0005507">
    <property type="term" value="F:copper ion binding"/>
    <property type="evidence" value="ECO:0007669"/>
    <property type="project" value="InterPro"/>
</dbReference>
<dbReference type="InterPro" id="IPR050845">
    <property type="entry name" value="Cu-binding_ET"/>
</dbReference>
<dbReference type="CDD" id="cd04211">
    <property type="entry name" value="Cupredoxin_like_2"/>
    <property type="match status" value="1"/>
</dbReference>
<comment type="caution">
    <text evidence="5">The sequence shown here is derived from an EMBL/GenBank/DDBJ whole genome shotgun (WGS) entry which is preliminary data.</text>
</comment>
<dbReference type="PANTHER" id="PTHR38439">
    <property type="entry name" value="AURACYANIN-B"/>
    <property type="match status" value="1"/>
</dbReference>
<organism evidence="5 6">
    <name type="scientific">Pseudoroseicyclus tamaricis</name>
    <dbReference type="NCBI Taxonomy" id="2705421"/>
    <lineage>
        <taxon>Bacteria</taxon>
        <taxon>Pseudomonadati</taxon>
        <taxon>Pseudomonadota</taxon>
        <taxon>Alphaproteobacteria</taxon>
        <taxon>Rhodobacterales</taxon>
        <taxon>Paracoccaceae</taxon>
        <taxon>Pseudoroseicyclus</taxon>
    </lineage>
</organism>
<dbReference type="InterPro" id="IPR000923">
    <property type="entry name" value="BlueCu_1"/>
</dbReference>
<name>A0A6B2JZV4_9RHOB</name>
<dbReference type="InterPro" id="IPR033138">
    <property type="entry name" value="Cu_oxidase_CS"/>
</dbReference>
<dbReference type="EMBL" id="JAAGAB010000002">
    <property type="protein sequence ID" value="NDV00912.1"/>
    <property type="molecule type" value="Genomic_DNA"/>
</dbReference>
<evidence type="ECO:0000256" key="3">
    <source>
        <dbReference type="SAM" id="SignalP"/>
    </source>
</evidence>
<dbReference type="PROSITE" id="PS00079">
    <property type="entry name" value="MULTICOPPER_OXIDASE1"/>
    <property type="match status" value="1"/>
</dbReference>
<dbReference type="AlphaFoldDB" id="A0A6B2JZV4"/>
<accession>A0A6B2JZV4</accession>
<protein>
    <submittedName>
        <fullName evidence="5">Cupredoxin family protein</fullName>
    </submittedName>
</protein>
<dbReference type="Pfam" id="PF00127">
    <property type="entry name" value="Copper-bind"/>
    <property type="match status" value="1"/>
</dbReference>
<evidence type="ECO:0000256" key="2">
    <source>
        <dbReference type="ARBA" id="ARBA00023008"/>
    </source>
</evidence>
<sequence>MKTRILAAALALAASTAFAAGPDDHTHDDTHSVGQPGTAAEVDRDIEIDMVETADGMGFEPSELTVEEGETIRFAVTNRGDLDHEIVLGTEEGNLAHMEEMAQMGQMDHRDPDALRLAPGEAGELIWTFSNAGTFQFACLIPGHMEAGMQGPITVN</sequence>
<dbReference type="PANTHER" id="PTHR38439:SF3">
    <property type="entry name" value="COPPER-RESISTANT CUPROPROTEIN COPI"/>
    <property type="match status" value="1"/>
</dbReference>
<keyword evidence="6" id="KW-1185">Reference proteome</keyword>
<keyword evidence="2" id="KW-0186">Copper</keyword>
<feature type="domain" description="Blue (type 1) copper" evidence="4">
    <location>
        <begin position="52"/>
        <end position="156"/>
    </location>
</feature>
<keyword evidence="1" id="KW-0479">Metal-binding</keyword>
<dbReference type="SUPFAM" id="SSF49503">
    <property type="entry name" value="Cupredoxins"/>
    <property type="match status" value="1"/>
</dbReference>